<feature type="domain" description="F-box" evidence="2">
    <location>
        <begin position="69"/>
        <end position="118"/>
    </location>
</feature>
<feature type="region of interest" description="Disordered" evidence="1">
    <location>
        <begin position="540"/>
        <end position="559"/>
    </location>
</feature>
<dbReference type="InterPro" id="IPR001810">
    <property type="entry name" value="F-box_dom"/>
</dbReference>
<dbReference type="HOGENOM" id="CLU_010790_2_0_1"/>
<dbReference type="CDD" id="cd09917">
    <property type="entry name" value="F-box_SF"/>
    <property type="match status" value="1"/>
</dbReference>
<dbReference type="Proteomes" id="UP000053647">
    <property type="component" value="Unassembled WGS sequence"/>
</dbReference>
<evidence type="ECO:0000259" key="2">
    <source>
        <dbReference type="PROSITE" id="PS50181"/>
    </source>
</evidence>
<dbReference type="OrthoDB" id="2322499at2759"/>
<organism evidence="3 4">
    <name type="scientific">Paxillus involutus ATCC 200175</name>
    <dbReference type="NCBI Taxonomy" id="664439"/>
    <lineage>
        <taxon>Eukaryota</taxon>
        <taxon>Fungi</taxon>
        <taxon>Dikarya</taxon>
        <taxon>Basidiomycota</taxon>
        <taxon>Agaricomycotina</taxon>
        <taxon>Agaricomycetes</taxon>
        <taxon>Agaricomycetidae</taxon>
        <taxon>Boletales</taxon>
        <taxon>Paxilineae</taxon>
        <taxon>Paxillaceae</taxon>
        <taxon>Paxillus</taxon>
    </lineage>
</organism>
<evidence type="ECO:0000313" key="4">
    <source>
        <dbReference type="Proteomes" id="UP000053647"/>
    </source>
</evidence>
<proteinExistence type="predicted"/>
<reference evidence="3 4" key="1">
    <citation type="submission" date="2014-06" db="EMBL/GenBank/DDBJ databases">
        <authorList>
            <consortium name="DOE Joint Genome Institute"/>
            <person name="Kuo A."/>
            <person name="Kohler A."/>
            <person name="Nagy L.G."/>
            <person name="Floudas D."/>
            <person name="Copeland A."/>
            <person name="Barry K.W."/>
            <person name="Cichocki N."/>
            <person name="Veneault-Fourrey C."/>
            <person name="LaButti K."/>
            <person name="Lindquist E.A."/>
            <person name="Lipzen A."/>
            <person name="Lundell T."/>
            <person name="Morin E."/>
            <person name="Murat C."/>
            <person name="Sun H."/>
            <person name="Tunlid A."/>
            <person name="Henrissat B."/>
            <person name="Grigoriev I.V."/>
            <person name="Hibbett D.S."/>
            <person name="Martin F."/>
            <person name="Nordberg H.P."/>
            <person name="Cantor M.N."/>
            <person name="Hua S.X."/>
        </authorList>
    </citation>
    <scope>NUCLEOTIDE SEQUENCE [LARGE SCALE GENOMIC DNA]</scope>
    <source>
        <strain evidence="3 4">ATCC 200175</strain>
    </source>
</reference>
<sequence>MAPRRRVQPETAEASQAPGDNVKKRGALTRVAKRKRVSDANDAQDSQDGGPLVQAKSKRQRWSRVAGRLAGLMEMPMDILFEIFGHLMPLDVLRLARTTKQFRRVLMHRSSLSVWIAARKNVPDLPDRPPYMSEPQFANLVFDTHCHECLSPNIRSVDWRIGRRICSKCAKDCMVDDYSVFSGESVYKAVPSKYGKRGRPSYYSKDLQEFQRKRASFTNPEERDNFVKERQELVFEMETHGALLEGWATNQAKDRSEQLDDLRRERKEAIVEKLTELGWGPEIEQIPYRDDLSHHRLVKQPTRLTTRIWANIQSEMISYMEQMKAQRLERERKALVISRKKIAVSILRAYKIAHLPLTDVMPEPMDFCAIPPVLEILELPTETQVTELTFAPVVEKMDELVAEWRNRILGSLVQKVKDSLYSKPKVNHLSEDIDLGLVDSVATTSSADPKGKGKAKAVDPPVPDDSEIIQNLSLATTVFNCKCCSSRLGVLFDVYDEDDSEDDFLDPWGFGLAPRRPRVKSNPLFFPKVMGHRCLTKQRGFNWDNPGGDPTRQLDGPMGNRTRWTCQPLQLDEKADKVVVSIVTTCGLDPATTTTVQMDQLNPQLACLSCLRWSDDEMDEADASVFGWRTAVIHNNRAHAGRTNVKWKLIDEELADEVVNVDEQLKTNKTLISALVLHGLVPGDININPPEEAVWLCAHCLDLPQEKDCMELSKIKTHLSLVHFIPDPQENQDYYEDYEAPQGRKVQHTPHKITLTMERPDDVPAPGERHIHDSWCFGLSGDEFEDDYYGDDYIY</sequence>
<protein>
    <recommendedName>
        <fullName evidence="2">F-box domain-containing protein</fullName>
    </recommendedName>
</protein>
<dbReference type="PROSITE" id="PS50181">
    <property type="entry name" value="FBOX"/>
    <property type="match status" value="1"/>
</dbReference>
<dbReference type="InterPro" id="IPR036047">
    <property type="entry name" value="F-box-like_dom_sf"/>
</dbReference>
<dbReference type="Pfam" id="PF00646">
    <property type="entry name" value="F-box"/>
    <property type="match status" value="1"/>
</dbReference>
<evidence type="ECO:0000313" key="3">
    <source>
        <dbReference type="EMBL" id="KIJ09936.1"/>
    </source>
</evidence>
<reference evidence="4" key="2">
    <citation type="submission" date="2015-01" db="EMBL/GenBank/DDBJ databases">
        <title>Evolutionary Origins and Diversification of the Mycorrhizal Mutualists.</title>
        <authorList>
            <consortium name="DOE Joint Genome Institute"/>
            <consortium name="Mycorrhizal Genomics Consortium"/>
            <person name="Kohler A."/>
            <person name="Kuo A."/>
            <person name="Nagy L.G."/>
            <person name="Floudas D."/>
            <person name="Copeland A."/>
            <person name="Barry K.W."/>
            <person name="Cichocki N."/>
            <person name="Veneault-Fourrey C."/>
            <person name="LaButti K."/>
            <person name="Lindquist E.A."/>
            <person name="Lipzen A."/>
            <person name="Lundell T."/>
            <person name="Morin E."/>
            <person name="Murat C."/>
            <person name="Riley R."/>
            <person name="Ohm R."/>
            <person name="Sun H."/>
            <person name="Tunlid A."/>
            <person name="Henrissat B."/>
            <person name="Grigoriev I.V."/>
            <person name="Hibbett D.S."/>
            <person name="Martin F."/>
        </authorList>
    </citation>
    <scope>NUCLEOTIDE SEQUENCE [LARGE SCALE GENOMIC DNA]</scope>
    <source>
        <strain evidence="4">ATCC 200175</strain>
    </source>
</reference>
<evidence type="ECO:0000256" key="1">
    <source>
        <dbReference type="SAM" id="MobiDB-lite"/>
    </source>
</evidence>
<dbReference type="SMART" id="SM00256">
    <property type="entry name" value="FBOX"/>
    <property type="match status" value="1"/>
</dbReference>
<feature type="compositionally biased region" description="Basic residues" evidence="1">
    <location>
        <begin position="24"/>
        <end position="36"/>
    </location>
</feature>
<dbReference type="AlphaFoldDB" id="A0A0C9TRV4"/>
<accession>A0A0C9TRV4</accession>
<keyword evidence="4" id="KW-1185">Reference proteome</keyword>
<feature type="region of interest" description="Disordered" evidence="1">
    <location>
        <begin position="1"/>
        <end position="58"/>
    </location>
</feature>
<gene>
    <name evidence="3" type="ORF">PAXINDRAFT_172311</name>
</gene>
<dbReference type="EMBL" id="KN819425">
    <property type="protein sequence ID" value="KIJ09936.1"/>
    <property type="molecule type" value="Genomic_DNA"/>
</dbReference>
<name>A0A0C9TRV4_PAXIN</name>
<dbReference type="SUPFAM" id="SSF81383">
    <property type="entry name" value="F-box domain"/>
    <property type="match status" value="1"/>
</dbReference>